<evidence type="ECO:0000256" key="8">
    <source>
        <dbReference type="SAM" id="Phobius"/>
    </source>
</evidence>
<dbReference type="Gene3D" id="1.20.1560.10">
    <property type="entry name" value="ABC transporter type 1, transmembrane domain"/>
    <property type="match status" value="1"/>
</dbReference>
<evidence type="ECO:0000256" key="6">
    <source>
        <dbReference type="ARBA" id="ARBA00022989"/>
    </source>
</evidence>
<dbReference type="SUPFAM" id="SSF52540">
    <property type="entry name" value="P-loop containing nucleoside triphosphate hydrolases"/>
    <property type="match status" value="1"/>
</dbReference>
<dbReference type="GO" id="GO:0006508">
    <property type="term" value="P:proteolysis"/>
    <property type="evidence" value="ECO:0007669"/>
    <property type="project" value="InterPro"/>
</dbReference>
<dbReference type="Pfam" id="PF03412">
    <property type="entry name" value="Peptidase_C39"/>
    <property type="match status" value="1"/>
</dbReference>
<dbReference type="InterPro" id="IPR003439">
    <property type="entry name" value="ABC_transporter-like_ATP-bd"/>
</dbReference>
<dbReference type="PROSITE" id="PS50929">
    <property type="entry name" value="ABC_TM1F"/>
    <property type="match status" value="1"/>
</dbReference>
<evidence type="ECO:0000256" key="1">
    <source>
        <dbReference type="ARBA" id="ARBA00004651"/>
    </source>
</evidence>
<dbReference type="Gene3D" id="3.40.50.300">
    <property type="entry name" value="P-loop containing nucleotide triphosphate hydrolases"/>
    <property type="match status" value="1"/>
</dbReference>
<accession>A0A1L9P093</accession>
<dbReference type="GO" id="GO:0005886">
    <property type="term" value="C:plasma membrane"/>
    <property type="evidence" value="ECO:0007669"/>
    <property type="project" value="UniProtKB-SubCell"/>
</dbReference>
<dbReference type="InterPro" id="IPR027417">
    <property type="entry name" value="P-loop_NTPase"/>
</dbReference>
<feature type="domain" description="ABC transmembrane type-1" evidence="10">
    <location>
        <begin position="160"/>
        <end position="439"/>
    </location>
</feature>
<keyword evidence="7 8" id="KW-0472">Membrane</keyword>
<dbReference type="GO" id="GO:0016887">
    <property type="term" value="F:ATP hydrolysis activity"/>
    <property type="evidence" value="ECO:0007669"/>
    <property type="project" value="InterPro"/>
</dbReference>
<evidence type="ECO:0000313" key="13">
    <source>
        <dbReference type="Proteomes" id="UP000184514"/>
    </source>
</evidence>
<dbReference type="Proteomes" id="UP000184514">
    <property type="component" value="Unassembled WGS sequence"/>
</dbReference>
<feature type="domain" description="ABC transporter" evidence="9">
    <location>
        <begin position="473"/>
        <end position="705"/>
    </location>
</feature>
<dbReference type="InterPro" id="IPR036640">
    <property type="entry name" value="ABC1_TM_sf"/>
</dbReference>
<dbReference type="STRING" id="696762.PFRI_08060"/>
<gene>
    <name evidence="12" type="primary">apxIB</name>
    <name evidence="12" type="ORF">PFRI_08060</name>
</gene>
<keyword evidence="6 8" id="KW-1133">Transmembrane helix</keyword>
<dbReference type="SUPFAM" id="SSF90123">
    <property type="entry name" value="ABC transporter transmembrane region"/>
    <property type="match status" value="1"/>
</dbReference>
<evidence type="ECO:0000256" key="2">
    <source>
        <dbReference type="ARBA" id="ARBA00022692"/>
    </source>
</evidence>
<keyword evidence="13" id="KW-1185">Reference proteome</keyword>
<keyword evidence="3" id="KW-0547">Nucleotide-binding</keyword>
<dbReference type="InterPro" id="IPR005074">
    <property type="entry name" value="Peptidase_C39"/>
</dbReference>
<dbReference type="PANTHER" id="PTHR43394:SF1">
    <property type="entry name" value="ATP-BINDING CASSETTE SUB-FAMILY B MEMBER 10, MITOCHONDRIAL"/>
    <property type="match status" value="1"/>
</dbReference>
<dbReference type="SMART" id="SM00382">
    <property type="entry name" value="AAA"/>
    <property type="match status" value="1"/>
</dbReference>
<evidence type="ECO:0000256" key="4">
    <source>
        <dbReference type="ARBA" id="ARBA00022801"/>
    </source>
</evidence>
<reference evidence="12 13" key="1">
    <citation type="submission" date="2016-10" db="EMBL/GenBank/DDBJ databases">
        <title>Genome sequence of Planktotalea frisia SH6-1.</title>
        <authorList>
            <person name="Poehlein A."/>
            <person name="Bakenhus I."/>
            <person name="Voget S."/>
            <person name="Brinkhoff T."/>
            <person name="Simon M."/>
        </authorList>
    </citation>
    <scope>NUCLEOTIDE SEQUENCE [LARGE SCALE GENOMIC DNA]</scope>
    <source>
        <strain evidence="12 13">SH6-1</strain>
    </source>
</reference>
<dbReference type="OrthoDB" id="9808328at2"/>
<sequence length="707" mass="76399">MTAVEATEIDAASQVRDAFVVHALLQRLGSKNTYNEVKEAVSSSPREATIEWASDAISRFGFICNSGSAKVSEISSGLCPALLLGKEGDLAILENVRGDEFTIFDGNKRKKRKLNKAEFKQWYSGQLVYAQPELEGHKTVKARLKALSPLKTLGTARFSWIAIAALLSNILGLSTSLFVMVVYDRVLPNQATQSLYALAIGVGFAVLFDTLLKGARSRIVERASVGADIAVNEDIFEQFIEVSNTKDRKSVGELASVMRDFEVYRDFMSSATILTLIDLPFVLVFVGVIYIIGGPLFLIPLICIPVILMLILAVQPLLVRNSAAVSASAQSRQSLLVEVLGGLDALRVNGAFALMKRKFLTQSNFYAKASHQAKSYAQINGNTITIIQQISQVAIIVYGFHLFADQVITMGAIIATVILSGRALGPLAKVGQTLGRANAAFVARGNLKRFLSASRTQSDGSGSAIRNTQNVAVEISGATLRLSEMGRPLFNSINLSIKKGEKVAIVGRTGSGKTSLVKMIVGLLKPETGSVIINGSDIRQYPRADLFRAIGTVFQEPWLFAGTLRDNVGLGQDDCSEERMLECLTAAGADFVGDGTTAALEFAIQDQGSNLSGGQKQAVMMARALAFKPALLLFDEPTSAMDGLTEANVIKHLSEQLDDRTLIIVTHKMPVVAMCDRVIVMDQGRIVGDGTKDAYFELLKKQSEKKN</sequence>
<evidence type="ECO:0000256" key="5">
    <source>
        <dbReference type="ARBA" id="ARBA00022840"/>
    </source>
</evidence>
<feature type="transmembrane region" description="Helical" evidence="8">
    <location>
        <begin position="267"/>
        <end position="292"/>
    </location>
</feature>
<organism evidence="12 13">
    <name type="scientific">Planktotalea frisia</name>
    <dbReference type="NCBI Taxonomy" id="696762"/>
    <lineage>
        <taxon>Bacteria</taxon>
        <taxon>Pseudomonadati</taxon>
        <taxon>Pseudomonadota</taxon>
        <taxon>Alphaproteobacteria</taxon>
        <taxon>Rhodobacterales</taxon>
        <taxon>Paracoccaceae</taxon>
        <taxon>Planktotalea</taxon>
    </lineage>
</organism>
<dbReference type="InterPro" id="IPR011527">
    <property type="entry name" value="ABC1_TM_dom"/>
</dbReference>
<keyword evidence="4" id="KW-0378">Hydrolase</keyword>
<feature type="transmembrane region" description="Helical" evidence="8">
    <location>
        <begin position="195"/>
        <end position="212"/>
    </location>
</feature>
<dbReference type="PROSITE" id="PS50990">
    <property type="entry name" value="PEPTIDASE_C39"/>
    <property type="match status" value="1"/>
</dbReference>
<dbReference type="AlphaFoldDB" id="A0A1L9P093"/>
<comment type="subcellular location">
    <subcellularLocation>
        <location evidence="1">Cell membrane</location>
        <topology evidence="1">Multi-pass membrane protein</topology>
    </subcellularLocation>
</comment>
<proteinExistence type="predicted"/>
<dbReference type="InterPro" id="IPR039421">
    <property type="entry name" value="Type_1_exporter"/>
</dbReference>
<dbReference type="Pfam" id="PF00005">
    <property type="entry name" value="ABC_tran"/>
    <property type="match status" value="1"/>
</dbReference>
<dbReference type="EMBL" id="MLCB01000072">
    <property type="protein sequence ID" value="OJI94959.1"/>
    <property type="molecule type" value="Genomic_DNA"/>
</dbReference>
<feature type="domain" description="Peptidase C39" evidence="11">
    <location>
        <begin position="14"/>
        <end position="130"/>
    </location>
</feature>
<dbReference type="InterPro" id="IPR017871">
    <property type="entry name" value="ABC_transporter-like_CS"/>
</dbReference>
<evidence type="ECO:0000259" key="10">
    <source>
        <dbReference type="PROSITE" id="PS50929"/>
    </source>
</evidence>
<feature type="transmembrane region" description="Helical" evidence="8">
    <location>
        <begin position="298"/>
        <end position="319"/>
    </location>
</feature>
<comment type="caution">
    <text evidence="12">The sequence shown here is derived from an EMBL/GenBank/DDBJ whole genome shotgun (WGS) entry which is preliminary data.</text>
</comment>
<dbReference type="InterPro" id="IPR003593">
    <property type="entry name" value="AAA+_ATPase"/>
</dbReference>
<dbReference type="PROSITE" id="PS50893">
    <property type="entry name" value="ABC_TRANSPORTER_2"/>
    <property type="match status" value="1"/>
</dbReference>
<keyword evidence="2 8" id="KW-0812">Transmembrane</keyword>
<dbReference type="RefSeq" id="WP_072629463.1">
    <property type="nucleotide sequence ID" value="NZ_MLCB01000072.1"/>
</dbReference>
<dbReference type="GO" id="GO:0015421">
    <property type="term" value="F:ABC-type oligopeptide transporter activity"/>
    <property type="evidence" value="ECO:0007669"/>
    <property type="project" value="TreeGrafter"/>
</dbReference>
<dbReference type="Pfam" id="PF00664">
    <property type="entry name" value="ABC_membrane"/>
    <property type="match status" value="1"/>
</dbReference>
<dbReference type="PROSITE" id="PS00211">
    <property type="entry name" value="ABC_TRANSPORTER_1"/>
    <property type="match status" value="1"/>
</dbReference>
<evidence type="ECO:0000259" key="9">
    <source>
        <dbReference type="PROSITE" id="PS50893"/>
    </source>
</evidence>
<name>A0A1L9P093_9RHOB</name>
<protein>
    <submittedName>
        <fullName evidence="12">Toxin RTX-I translocation ATP-binding protein</fullName>
    </submittedName>
</protein>
<evidence type="ECO:0000256" key="3">
    <source>
        <dbReference type="ARBA" id="ARBA00022741"/>
    </source>
</evidence>
<evidence type="ECO:0000256" key="7">
    <source>
        <dbReference type="ARBA" id="ARBA00023136"/>
    </source>
</evidence>
<feature type="transmembrane region" description="Helical" evidence="8">
    <location>
        <begin position="158"/>
        <end position="183"/>
    </location>
</feature>
<dbReference type="PANTHER" id="PTHR43394">
    <property type="entry name" value="ATP-DEPENDENT PERMEASE MDL1, MITOCHONDRIAL"/>
    <property type="match status" value="1"/>
</dbReference>
<dbReference type="GO" id="GO:0008233">
    <property type="term" value="F:peptidase activity"/>
    <property type="evidence" value="ECO:0007669"/>
    <property type="project" value="InterPro"/>
</dbReference>
<dbReference type="GO" id="GO:0005524">
    <property type="term" value="F:ATP binding"/>
    <property type="evidence" value="ECO:0007669"/>
    <property type="project" value="UniProtKB-KW"/>
</dbReference>
<dbReference type="Gene3D" id="3.90.70.10">
    <property type="entry name" value="Cysteine proteinases"/>
    <property type="match status" value="1"/>
</dbReference>
<evidence type="ECO:0000259" key="11">
    <source>
        <dbReference type="PROSITE" id="PS50990"/>
    </source>
</evidence>
<evidence type="ECO:0000313" key="12">
    <source>
        <dbReference type="EMBL" id="OJI94959.1"/>
    </source>
</evidence>
<keyword evidence="5 12" id="KW-0067">ATP-binding</keyword>